<dbReference type="EMBL" id="CP063845">
    <property type="protein sequence ID" value="UFP94000.1"/>
    <property type="molecule type" value="Genomic_DNA"/>
</dbReference>
<sequence>MGNAPPPSEGERLPSKFDLNQLPANWTAELKAETPEDRAARIKREDRKSLFQLIRETALLFTALGVTVAAFAISASLVTNPQTAVDDKKWASALLTLIVGGVLGYWTGKSTKDDKD</sequence>
<reference evidence="2 3" key="1">
    <citation type="journal article" date="2021" name="Genome Biol. Evol.">
        <title>Complete Genome Sequencing of a Novel Gloeobacter Species from a Waterfall Cave in Mexico.</title>
        <authorList>
            <person name="Saw J.H."/>
            <person name="Cardona T."/>
            <person name="Montejano G."/>
        </authorList>
    </citation>
    <scope>NUCLEOTIDE SEQUENCE [LARGE SCALE GENOMIC DNA]</scope>
    <source>
        <strain evidence="2">MG652769</strain>
    </source>
</reference>
<protein>
    <submittedName>
        <fullName evidence="2">Uncharacterized protein</fullName>
    </submittedName>
</protein>
<feature type="transmembrane region" description="Helical" evidence="1">
    <location>
        <begin position="90"/>
        <end position="108"/>
    </location>
</feature>
<keyword evidence="1" id="KW-0472">Membrane</keyword>
<name>A0ABY3PK10_9CYAN</name>
<accession>A0ABY3PK10</accession>
<evidence type="ECO:0000256" key="1">
    <source>
        <dbReference type="SAM" id="Phobius"/>
    </source>
</evidence>
<proteinExistence type="predicted"/>
<keyword evidence="1" id="KW-0812">Transmembrane</keyword>
<keyword evidence="1" id="KW-1133">Transmembrane helix</keyword>
<feature type="transmembrane region" description="Helical" evidence="1">
    <location>
        <begin position="57"/>
        <end position="78"/>
    </location>
</feature>
<keyword evidence="3" id="KW-1185">Reference proteome</keyword>
<organism evidence="2 3">
    <name type="scientific">Gloeobacter morelensis MG652769</name>
    <dbReference type="NCBI Taxonomy" id="2781736"/>
    <lineage>
        <taxon>Bacteria</taxon>
        <taxon>Bacillati</taxon>
        <taxon>Cyanobacteriota</taxon>
        <taxon>Cyanophyceae</taxon>
        <taxon>Gloeobacterales</taxon>
        <taxon>Gloeobacteraceae</taxon>
        <taxon>Gloeobacter</taxon>
        <taxon>Gloeobacter morelensis</taxon>
    </lineage>
</organism>
<evidence type="ECO:0000313" key="3">
    <source>
        <dbReference type="Proteomes" id="UP001054846"/>
    </source>
</evidence>
<dbReference type="Proteomes" id="UP001054846">
    <property type="component" value="Chromosome"/>
</dbReference>
<evidence type="ECO:0000313" key="2">
    <source>
        <dbReference type="EMBL" id="UFP94000.1"/>
    </source>
</evidence>
<gene>
    <name evidence="2" type="ORF">ISF26_19895</name>
</gene>